<reference evidence="1 2" key="1">
    <citation type="submission" date="2019-12" db="EMBL/GenBank/DDBJ databases">
        <authorList>
            <person name="Kistler A.K."/>
            <person name="Garlena R.A."/>
            <person name="Russell D.A."/>
            <person name="Pope W.H."/>
            <person name="Jacobs-Sera D."/>
            <person name="Hatfull G.F."/>
        </authorList>
    </citation>
    <scope>NUCLEOTIDE SEQUENCE [LARGE SCALE GENOMIC DNA]</scope>
</reference>
<evidence type="ECO:0000313" key="1">
    <source>
        <dbReference type="EMBL" id="QHB37227.1"/>
    </source>
</evidence>
<sequence>MRWHGPKHYRKGRLEIGRFWIAWAGWRRRPAFDIGSTRIIPVGPLAVFIHAKGER</sequence>
<dbReference type="Proteomes" id="UP000464752">
    <property type="component" value="Segment"/>
</dbReference>
<dbReference type="KEGG" id="vg:80004955"/>
<organism evidence="1 2">
    <name type="scientific">Microbacterium phage Terij</name>
    <dbReference type="NCBI Taxonomy" id="2686229"/>
    <lineage>
        <taxon>Viruses</taxon>
        <taxon>Duplodnaviria</taxon>
        <taxon>Heunggongvirae</taxon>
        <taxon>Uroviricota</taxon>
        <taxon>Caudoviricetes</taxon>
        <taxon>Hodgkinviridae</taxon>
        <taxon>Margaeryvirus</taxon>
        <taxon>Margaeryvirus terij</taxon>
    </lineage>
</organism>
<protein>
    <submittedName>
        <fullName evidence="1">Uncharacterized protein</fullName>
    </submittedName>
</protein>
<name>A0A6B9L6F6_9CAUD</name>
<keyword evidence="2" id="KW-1185">Reference proteome</keyword>
<gene>
    <name evidence="1" type="primary">93</name>
    <name evidence="1" type="ORF">SEA_TERIJ_93</name>
</gene>
<accession>A0A6B9L6F6</accession>
<dbReference type="EMBL" id="MN813684">
    <property type="protein sequence ID" value="QHB37227.1"/>
    <property type="molecule type" value="Genomic_DNA"/>
</dbReference>
<dbReference type="GeneID" id="80004955"/>
<evidence type="ECO:0000313" key="2">
    <source>
        <dbReference type="Proteomes" id="UP000464752"/>
    </source>
</evidence>
<dbReference type="RefSeq" id="YP_010751289.1">
    <property type="nucleotide sequence ID" value="NC_073367.1"/>
</dbReference>
<proteinExistence type="predicted"/>